<dbReference type="InterPro" id="IPR013321">
    <property type="entry name" value="Arc_rbn_hlx_hlx"/>
</dbReference>
<proteinExistence type="predicted"/>
<sequence length="74" mass="8627">MEVGRPSRKAAETELDKRKQKQLENLLDDGPTVRTSLVFPEDLHRRYKVFLAQNKKTIKDDLLAYVEECVKNIP</sequence>
<dbReference type="InterPro" id="IPR010985">
    <property type="entry name" value="Ribbon_hlx_hlx"/>
</dbReference>
<evidence type="ECO:0000313" key="1">
    <source>
        <dbReference type="EMBL" id="ENV00381.1"/>
    </source>
</evidence>
<name>N8VLG9_9GAMM</name>
<organism evidence="1 2">
    <name type="scientific">Acinetobacter variabilis</name>
    <dbReference type="NCBI Taxonomy" id="70346"/>
    <lineage>
        <taxon>Bacteria</taxon>
        <taxon>Pseudomonadati</taxon>
        <taxon>Pseudomonadota</taxon>
        <taxon>Gammaproteobacteria</taxon>
        <taxon>Moraxellales</taxon>
        <taxon>Moraxellaceae</taxon>
        <taxon>Acinetobacter</taxon>
    </lineage>
</organism>
<dbReference type="HOGENOM" id="CLU_2679291_0_0_6"/>
<dbReference type="Proteomes" id="UP000013070">
    <property type="component" value="Unassembled WGS sequence"/>
</dbReference>
<dbReference type="GO" id="GO:0006355">
    <property type="term" value="P:regulation of DNA-templated transcription"/>
    <property type="evidence" value="ECO:0007669"/>
    <property type="project" value="InterPro"/>
</dbReference>
<dbReference type="PATRIC" id="fig|1217710.3.peg.581"/>
<dbReference type="RefSeq" id="WP_004780870.1">
    <property type="nucleotide sequence ID" value="NZ_KB849398.1"/>
</dbReference>
<dbReference type="Gene3D" id="1.10.1220.10">
    <property type="entry name" value="Met repressor-like"/>
    <property type="match status" value="1"/>
</dbReference>
<evidence type="ECO:0000313" key="2">
    <source>
        <dbReference type="Proteomes" id="UP000013070"/>
    </source>
</evidence>
<accession>N8VLG9</accession>
<reference evidence="1 2" key="1">
    <citation type="submission" date="2013-02" db="EMBL/GenBank/DDBJ databases">
        <title>The Genome Sequence of Acinetobacter sp. NIPH 899.</title>
        <authorList>
            <consortium name="The Broad Institute Genome Sequencing Platform"/>
            <consortium name="The Broad Institute Genome Sequencing Center for Infectious Disease"/>
            <person name="Cerqueira G."/>
            <person name="Feldgarden M."/>
            <person name="Courvalin P."/>
            <person name="Perichon B."/>
            <person name="Grillot-Courvalin C."/>
            <person name="Clermont D."/>
            <person name="Rocha E."/>
            <person name="Yoon E.-J."/>
            <person name="Nemec A."/>
            <person name="Walker B."/>
            <person name="Young S.K."/>
            <person name="Zeng Q."/>
            <person name="Gargeya S."/>
            <person name="Fitzgerald M."/>
            <person name="Haas B."/>
            <person name="Abouelleil A."/>
            <person name="Alvarado L."/>
            <person name="Arachchi H.M."/>
            <person name="Berlin A.M."/>
            <person name="Chapman S.B."/>
            <person name="Dewar J."/>
            <person name="Goldberg J."/>
            <person name="Griggs A."/>
            <person name="Gujja S."/>
            <person name="Hansen M."/>
            <person name="Howarth C."/>
            <person name="Imamovic A."/>
            <person name="Larimer J."/>
            <person name="McCowan C."/>
            <person name="Murphy C."/>
            <person name="Neiman D."/>
            <person name="Pearson M."/>
            <person name="Priest M."/>
            <person name="Roberts A."/>
            <person name="Saif S."/>
            <person name="Shea T."/>
            <person name="Sisk P."/>
            <person name="Sykes S."/>
            <person name="Wortman J."/>
            <person name="Nusbaum C."/>
            <person name="Birren B."/>
        </authorList>
    </citation>
    <scope>NUCLEOTIDE SEQUENCE [LARGE SCALE GENOMIC DNA]</scope>
    <source>
        <strain evidence="1 2">NIPH 899</strain>
    </source>
</reference>
<keyword evidence="2" id="KW-1185">Reference proteome</keyword>
<dbReference type="SUPFAM" id="SSF47598">
    <property type="entry name" value="Ribbon-helix-helix"/>
    <property type="match status" value="1"/>
</dbReference>
<gene>
    <name evidence="1" type="ORF">F969_00612</name>
</gene>
<comment type="caution">
    <text evidence="1">The sequence shown here is derived from an EMBL/GenBank/DDBJ whole genome shotgun (WGS) entry which is preliminary data.</text>
</comment>
<protein>
    <submittedName>
        <fullName evidence="1">Uncharacterized protein</fullName>
    </submittedName>
</protein>
<dbReference type="EMBL" id="APPE01000031">
    <property type="protein sequence ID" value="ENV00381.1"/>
    <property type="molecule type" value="Genomic_DNA"/>
</dbReference>
<dbReference type="AlphaFoldDB" id="N8VLG9"/>